<evidence type="ECO:0000256" key="1">
    <source>
        <dbReference type="SAM" id="MobiDB-lite"/>
    </source>
</evidence>
<comment type="caution">
    <text evidence="3">The sequence shown here is derived from an EMBL/GenBank/DDBJ whole genome shotgun (WGS) entry which is preliminary data.</text>
</comment>
<dbReference type="PANTHER" id="PTHR23034:SF2">
    <property type="entry name" value="GLUTAMATE-RICH PROTEIN 3"/>
    <property type="match status" value="1"/>
</dbReference>
<evidence type="ECO:0000313" key="4">
    <source>
        <dbReference type="Proteomes" id="UP000789390"/>
    </source>
</evidence>
<feature type="region of interest" description="Disordered" evidence="1">
    <location>
        <begin position="87"/>
        <end position="123"/>
    </location>
</feature>
<evidence type="ECO:0000313" key="3">
    <source>
        <dbReference type="EMBL" id="CAH0110084.1"/>
    </source>
</evidence>
<accession>A0A8J2S2C0</accession>
<dbReference type="InterPro" id="IPR027962">
    <property type="entry name" value="ERICH3"/>
</dbReference>
<reference evidence="3" key="1">
    <citation type="submission" date="2021-11" db="EMBL/GenBank/DDBJ databases">
        <authorList>
            <person name="Schell T."/>
        </authorList>
    </citation>
    <scope>NUCLEOTIDE SEQUENCE</scope>
    <source>
        <strain evidence="3">M5</strain>
    </source>
</reference>
<dbReference type="Proteomes" id="UP000789390">
    <property type="component" value="Unassembled WGS sequence"/>
</dbReference>
<dbReference type="InterPro" id="IPR048257">
    <property type="entry name" value="DUF4590"/>
</dbReference>
<feature type="compositionally biased region" description="Low complexity" evidence="1">
    <location>
        <begin position="90"/>
        <end position="104"/>
    </location>
</feature>
<feature type="compositionally biased region" description="Low complexity" evidence="1">
    <location>
        <begin position="8"/>
        <end position="21"/>
    </location>
</feature>
<feature type="region of interest" description="Disordered" evidence="1">
    <location>
        <begin position="1"/>
        <end position="71"/>
    </location>
</feature>
<organism evidence="3 4">
    <name type="scientific">Daphnia galeata</name>
    <dbReference type="NCBI Taxonomy" id="27404"/>
    <lineage>
        <taxon>Eukaryota</taxon>
        <taxon>Metazoa</taxon>
        <taxon>Ecdysozoa</taxon>
        <taxon>Arthropoda</taxon>
        <taxon>Crustacea</taxon>
        <taxon>Branchiopoda</taxon>
        <taxon>Diplostraca</taxon>
        <taxon>Cladocera</taxon>
        <taxon>Anomopoda</taxon>
        <taxon>Daphniidae</taxon>
        <taxon>Daphnia</taxon>
    </lineage>
</organism>
<evidence type="ECO:0000259" key="2">
    <source>
        <dbReference type="Pfam" id="PF15257"/>
    </source>
</evidence>
<feature type="compositionally biased region" description="Basic and acidic residues" evidence="1">
    <location>
        <begin position="23"/>
        <end position="32"/>
    </location>
</feature>
<dbReference type="AlphaFoldDB" id="A0A8J2S2C0"/>
<feature type="compositionally biased region" description="Basic residues" evidence="1">
    <location>
        <begin position="105"/>
        <end position="118"/>
    </location>
</feature>
<sequence>MEDDCIHRPISSSSPRSTTPSDIVERWVHLQREMNQTSTSESSPVHHRNIRPIVKSSSRLTKSATSPYRQQPVESLTVSFASLLVDQINGSPSKPTSSSSASTTKRGKKKSKNNKKSRFNNTPTVKITIRNNKPVTEIDHVEEWLQQRSAHYAWWRKFVPSNSVCSTNPAVVFNRSSYPLVNKHLNVNHSQPKQPKAPRCVLWFQFTGNPSKPRPSSCNKMPISSASSRMHNIRIEQQPLGGANALVFAADLHIGEDFAIVSRRQPGFTFSLTFFIDGVRHARLSGCCENARNIHVPTRVGGPIGAFVLRTVQGGEQCQVCEKSAPFADPELFTVWPKSHHRHYINSSQECAIGWNQDRRRGSSLKRSKATVVAVSSQSGDDEQPSSDVPGFTSNEDTYEENFDSDVIAPSTEETCQDQQSYEVTATGSQSEVYEEQISSDLFIPFGSVSIEEVFSIGSPLRTPHSSPRSFIALE</sequence>
<protein>
    <recommendedName>
        <fullName evidence="2">DUF4590 domain-containing protein</fullName>
    </recommendedName>
</protein>
<name>A0A8J2S2C0_9CRUS</name>
<proteinExistence type="predicted"/>
<dbReference type="EMBL" id="CAKKLH010000299">
    <property type="protein sequence ID" value="CAH0110084.1"/>
    <property type="molecule type" value="Genomic_DNA"/>
</dbReference>
<feature type="compositionally biased region" description="Polar residues" evidence="1">
    <location>
        <begin position="33"/>
        <end position="43"/>
    </location>
</feature>
<feature type="domain" description="DUF4590" evidence="2">
    <location>
        <begin position="229"/>
        <end position="325"/>
    </location>
</feature>
<feature type="region of interest" description="Disordered" evidence="1">
    <location>
        <begin position="374"/>
        <end position="398"/>
    </location>
</feature>
<gene>
    <name evidence="3" type="ORF">DGAL_LOCUS13584</name>
</gene>
<feature type="compositionally biased region" description="Polar residues" evidence="1">
    <location>
        <begin position="55"/>
        <end position="71"/>
    </location>
</feature>
<dbReference type="PANTHER" id="PTHR23034">
    <property type="entry name" value="GLUTAMATE-RICH PROTEIN 3"/>
    <property type="match status" value="1"/>
</dbReference>
<dbReference type="Pfam" id="PF15257">
    <property type="entry name" value="DUF4590"/>
    <property type="match status" value="1"/>
</dbReference>
<dbReference type="OrthoDB" id="120976at2759"/>
<keyword evidence="4" id="KW-1185">Reference proteome</keyword>